<dbReference type="Gene3D" id="6.10.250.3100">
    <property type="match status" value="1"/>
</dbReference>
<dbReference type="Pfam" id="PF13489">
    <property type="entry name" value="Methyltransf_23"/>
    <property type="match status" value="1"/>
</dbReference>
<dbReference type="PANTHER" id="PTHR43861">
    <property type="entry name" value="TRANS-ACONITATE 2-METHYLTRANSFERASE-RELATED"/>
    <property type="match status" value="1"/>
</dbReference>
<evidence type="ECO:0000313" key="3">
    <source>
        <dbReference type="Proteomes" id="UP000192847"/>
    </source>
</evidence>
<organism evidence="2 3">
    <name type="scientific">Mycobacterium timonense</name>
    <dbReference type="NCBI Taxonomy" id="701043"/>
    <lineage>
        <taxon>Bacteria</taxon>
        <taxon>Bacillati</taxon>
        <taxon>Actinomycetota</taxon>
        <taxon>Actinomycetes</taxon>
        <taxon>Mycobacteriales</taxon>
        <taxon>Mycobacteriaceae</taxon>
        <taxon>Mycobacterium</taxon>
        <taxon>Mycobacterium avium complex (MAC)</taxon>
    </lineage>
</organism>
<dbReference type="GO" id="GO:0032259">
    <property type="term" value="P:methylation"/>
    <property type="evidence" value="ECO:0007669"/>
    <property type="project" value="UniProtKB-KW"/>
</dbReference>
<protein>
    <submittedName>
        <fullName evidence="2">Methyltransferase</fullName>
    </submittedName>
</protein>
<dbReference type="GO" id="GO:0008168">
    <property type="term" value="F:methyltransferase activity"/>
    <property type="evidence" value="ECO:0007669"/>
    <property type="project" value="UniProtKB-KW"/>
</dbReference>
<feature type="domain" description="C-methyltransferase" evidence="1">
    <location>
        <begin position="182"/>
        <end position="339"/>
    </location>
</feature>
<sequence>MFHAKYPYRASGSALIRKHGENVAERIIQACANGQNSFVVEIGSNDGVMLKTLSEAGIRHLGVDPAVVADDVAQAHGVNVWKEFFDAATATKIRDEYGLANLIYSANTISHISYLDSIFLGADILLASDGLFVFEDRYLGDIVNCIYFDQIYDEHIYLFSVRSVQAMATQFGFELIDVEHLPLHGGSIRYTVARAGTSRPAASIPEFLAREKVWGLAEEATFIEFSAAVDRIRTDLVSLLRDLRSGGRRVVGYGATSRSATVLNYCGIGPELLPMVCDSTPEKQGCLTPGTGIPVCPPECFSDPYPDYALLFAWNHAEEIMANEDQFRANGGHWILYSPKVHIV</sequence>
<dbReference type="Gene3D" id="3.40.50.720">
    <property type="entry name" value="NAD(P)-binding Rossmann-like Domain"/>
    <property type="match status" value="1"/>
</dbReference>
<dbReference type="Pfam" id="PF08484">
    <property type="entry name" value="Methyltransf_14"/>
    <property type="match status" value="1"/>
</dbReference>
<gene>
    <name evidence="2" type="ORF">BST46_25555</name>
</gene>
<keyword evidence="2" id="KW-0489">Methyltransferase</keyword>
<comment type="caution">
    <text evidence="2">The sequence shown here is derived from an EMBL/GenBank/DDBJ whole genome shotgun (WGS) entry which is preliminary data.</text>
</comment>
<keyword evidence="2" id="KW-0808">Transferase</keyword>
<evidence type="ECO:0000313" key="2">
    <source>
        <dbReference type="EMBL" id="ORB77249.1"/>
    </source>
</evidence>
<accession>A0ABX3TEK3</accession>
<dbReference type="InterPro" id="IPR029063">
    <property type="entry name" value="SAM-dependent_MTases_sf"/>
</dbReference>
<reference evidence="2 3" key="1">
    <citation type="submission" date="2017-02" db="EMBL/GenBank/DDBJ databases">
        <title>The new phylogeny of genus Mycobacterium.</title>
        <authorList>
            <person name="Tortoli E."/>
            <person name="Trovato A."/>
            <person name="Cirillo D.M."/>
        </authorList>
    </citation>
    <scope>NUCLEOTIDE SEQUENCE [LARGE SCALE GENOMIC DNA]</scope>
    <source>
        <strain evidence="2 3">CCUG 56329</strain>
    </source>
</reference>
<name>A0ABX3TEK3_9MYCO</name>
<dbReference type="SUPFAM" id="SSF53335">
    <property type="entry name" value="S-adenosyl-L-methionine-dependent methyltransferases"/>
    <property type="match status" value="1"/>
</dbReference>
<dbReference type="Proteomes" id="UP000192847">
    <property type="component" value="Unassembled WGS sequence"/>
</dbReference>
<dbReference type="Gene3D" id="3.40.50.150">
    <property type="entry name" value="Vaccinia Virus protein VP39"/>
    <property type="match status" value="1"/>
</dbReference>
<proteinExistence type="predicted"/>
<keyword evidence="3" id="KW-1185">Reference proteome</keyword>
<dbReference type="PANTHER" id="PTHR43861:SF5">
    <property type="entry name" value="BLL5978 PROTEIN"/>
    <property type="match status" value="1"/>
</dbReference>
<dbReference type="InterPro" id="IPR013691">
    <property type="entry name" value="MeTrfase_14"/>
</dbReference>
<evidence type="ECO:0000259" key="1">
    <source>
        <dbReference type="Pfam" id="PF08484"/>
    </source>
</evidence>
<dbReference type="EMBL" id="MVIL01000219">
    <property type="protein sequence ID" value="ORB77249.1"/>
    <property type="molecule type" value="Genomic_DNA"/>
</dbReference>